<dbReference type="EMBL" id="JBHSMR010000008">
    <property type="protein sequence ID" value="MFC5477349.1"/>
    <property type="molecule type" value="Genomic_DNA"/>
</dbReference>
<dbReference type="Proteomes" id="UP001596101">
    <property type="component" value="Unassembled WGS sequence"/>
</dbReference>
<evidence type="ECO:0000259" key="1">
    <source>
        <dbReference type="Pfam" id="PF09722"/>
    </source>
</evidence>
<protein>
    <submittedName>
        <fullName evidence="2">Antitoxin Xre/MbcA/ParS toxin-binding domain-containing protein</fullName>
    </submittedName>
</protein>
<name>A0ABW0MGP1_9BURK</name>
<dbReference type="Pfam" id="PF09722">
    <property type="entry name" value="Xre_MbcA_ParS_C"/>
    <property type="match status" value="1"/>
</dbReference>
<sequence>MSDKQLTPDALAALQGRFQQQSRKAQAYYAVMHEARRVLGTDEAASSWMEAPLVAFEQQTPAQLVASGREQEVLAHVRGLKPAR</sequence>
<dbReference type="RefSeq" id="WP_379751989.1">
    <property type="nucleotide sequence ID" value="NZ_JBHSMR010000008.1"/>
</dbReference>
<feature type="domain" description="Antitoxin Xre/MbcA/ParS-like toxin-binding" evidence="1">
    <location>
        <begin position="35"/>
        <end position="67"/>
    </location>
</feature>
<evidence type="ECO:0000313" key="2">
    <source>
        <dbReference type="EMBL" id="MFC5477349.1"/>
    </source>
</evidence>
<evidence type="ECO:0000313" key="3">
    <source>
        <dbReference type="Proteomes" id="UP001596101"/>
    </source>
</evidence>
<proteinExistence type="predicted"/>
<comment type="caution">
    <text evidence="2">The sequence shown here is derived from an EMBL/GenBank/DDBJ whole genome shotgun (WGS) entry which is preliminary data.</text>
</comment>
<reference evidence="3" key="1">
    <citation type="journal article" date="2019" name="Int. J. Syst. Evol. Microbiol.">
        <title>The Global Catalogue of Microorganisms (GCM) 10K type strain sequencing project: providing services to taxonomists for standard genome sequencing and annotation.</title>
        <authorList>
            <consortium name="The Broad Institute Genomics Platform"/>
            <consortium name="The Broad Institute Genome Sequencing Center for Infectious Disease"/>
            <person name="Wu L."/>
            <person name="Ma J."/>
        </authorList>
    </citation>
    <scope>NUCLEOTIDE SEQUENCE [LARGE SCALE GENOMIC DNA]</scope>
    <source>
        <strain evidence="3">CCUG 43111</strain>
    </source>
</reference>
<dbReference type="InterPro" id="IPR024467">
    <property type="entry name" value="Xre/MbcA/ParS-like_toxin-bd"/>
</dbReference>
<keyword evidence="3" id="KW-1185">Reference proteome</keyword>
<accession>A0ABW0MGP1</accession>
<organism evidence="2 3">
    <name type="scientific">Massilia suwonensis</name>
    <dbReference type="NCBI Taxonomy" id="648895"/>
    <lineage>
        <taxon>Bacteria</taxon>
        <taxon>Pseudomonadati</taxon>
        <taxon>Pseudomonadota</taxon>
        <taxon>Betaproteobacteria</taxon>
        <taxon>Burkholderiales</taxon>
        <taxon>Oxalobacteraceae</taxon>
        <taxon>Telluria group</taxon>
        <taxon>Massilia</taxon>
    </lineage>
</organism>
<gene>
    <name evidence="2" type="ORF">ACFPQ5_04060</name>
</gene>